<feature type="signal peptide" evidence="10">
    <location>
        <begin position="1"/>
        <end position="20"/>
    </location>
</feature>
<evidence type="ECO:0000256" key="10">
    <source>
        <dbReference type="SAM" id="SignalP"/>
    </source>
</evidence>
<feature type="region of interest" description="Disordered" evidence="8">
    <location>
        <begin position="2418"/>
        <end position="2490"/>
    </location>
</feature>
<dbReference type="SMART" id="SM00181">
    <property type="entry name" value="EGF"/>
    <property type="match status" value="25"/>
</dbReference>
<evidence type="ECO:0000256" key="1">
    <source>
        <dbReference type="ARBA" id="ARBA00004370"/>
    </source>
</evidence>
<dbReference type="InterPro" id="IPR026823">
    <property type="entry name" value="cEGF"/>
</dbReference>
<organism evidence="15 16">
    <name type="scientific">Aplysia californica</name>
    <name type="common">California sea hare</name>
    <dbReference type="NCBI Taxonomy" id="6500"/>
    <lineage>
        <taxon>Eukaryota</taxon>
        <taxon>Metazoa</taxon>
        <taxon>Spiralia</taxon>
        <taxon>Lophotrochozoa</taxon>
        <taxon>Mollusca</taxon>
        <taxon>Gastropoda</taxon>
        <taxon>Heterobranchia</taxon>
        <taxon>Euthyneura</taxon>
        <taxon>Tectipleura</taxon>
        <taxon>Aplysiida</taxon>
        <taxon>Aplysioidea</taxon>
        <taxon>Aplysiidae</taxon>
        <taxon>Aplysia</taxon>
    </lineage>
</organism>
<feature type="domain" description="EGF-like" evidence="11">
    <location>
        <begin position="1139"/>
        <end position="1179"/>
    </location>
</feature>
<keyword evidence="15" id="KW-1185">Reference proteome</keyword>
<evidence type="ECO:0000256" key="4">
    <source>
        <dbReference type="ARBA" id="ARBA00022737"/>
    </source>
</evidence>
<dbReference type="Pfam" id="PF12662">
    <property type="entry name" value="cEGF"/>
    <property type="match status" value="1"/>
</dbReference>
<dbReference type="Gene3D" id="2.10.25.10">
    <property type="entry name" value="Laminin"/>
    <property type="match status" value="19"/>
</dbReference>
<keyword evidence="9" id="KW-0812">Transmembrane</keyword>
<evidence type="ECO:0000256" key="2">
    <source>
        <dbReference type="ARBA" id="ARBA00022536"/>
    </source>
</evidence>
<comment type="caution">
    <text evidence="7">Lacks conserved residue(s) required for the propagation of feature annotation.</text>
</comment>
<dbReference type="InterPro" id="IPR049883">
    <property type="entry name" value="NOTCH1_EGF-like"/>
</dbReference>
<keyword evidence="6 7" id="KW-1015">Disulfide bond</keyword>
<dbReference type="RefSeq" id="XP_005107202.2">
    <property type="nucleotide sequence ID" value="XM_005107145.3"/>
</dbReference>
<dbReference type="InterPro" id="IPR018097">
    <property type="entry name" value="EGF_Ca-bd_CS"/>
</dbReference>
<dbReference type="PANTHER" id="PTHR24039">
    <property type="entry name" value="FIBRILLIN-RELATED"/>
    <property type="match status" value="1"/>
</dbReference>
<feature type="domain" description="VWFD" evidence="14">
    <location>
        <begin position="674"/>
        <end position="879"/>
    </location>
</feature>
<evidence type="ECO:0000256" key="6">
    <source>
        <dbReference type="ARBA" id="ARBA00023157"/>
    </source>
</evidence>
<dbReference type="InterPro" id="IPR001846">
    <property type="entry name" value="VWF_type-D"/>
</dbReference>
<comment type="subcellular location">
    <subcellularLocation>
        <location evidence="1">Membrane</location>
    </subcellularLocation>
</comment>
<evidence type="ECO:0000256" key="8">
    <source>
        <dbReference type="SAM" id="MobiDB-lite"/>
    </source>
</evidence>
<dbReference type="PROSITE" id="PS51220">
    <property type="entry name" value="NIDO"/>
    <property type="match status" value="1"/>
</dbReference>
<keyword evidence="3 10" id="KW-0732">Signal</keyword>
<dbReference type="PROSITE" id="PS50856">
    <property type="entry name" value="AMOP"/>
    <property type="match status" value="1"/>
</dbReference>
<dbReference type="InterPro" id="IPR000742">
    <property type="entry name" value="EGF"/>
</dbReference>
<dbReference type="CDD" id="cd00054">
    <property type="entry name" value="EGF_CA"/>
    <property type="match status" value="7"/>
</dbReference>
<dbReference type="GeneID" id="101851669"/>
<dbReference type="Gene3D" id="2.60.40.10">
    <property type="entry name" value="Immunoglobulins"/>
    <property type="match status" value="1"/>
</dbReference>
<feature type="domain" description="EGF-like" evidence="11">
    <location>
        <begin position="1649"/>
        <end position="1685"/>
    </location>
</feature>
<keyword evidence="2 7" id="KW-0245">EGF-like domain</keyword>
<protein>
    <submittedName>
        <fullName evidence="16">Uncharacterized protein LOC101851669</fullName>
    </submittedName>
</protein>
<evidence type="ECO:0000256" key="7">
    <source>
        <dbReference type="PROSITE-ProRule" id="PRU00076"/>
    </source>
</evidence>
<feature type="domain" description="EGF-like" evidence="11">
    <location>
        <begin position="1516"/>
        <end position="1561"/>
    </location>
</feature>
<feature type="domain" description="EGF-like" evidence="11">
    <location>
        <begin position="1266"/>
        <end position="1304"/>
    </location>
</feature>
<dbReference type="InterPro" id="IPR005533">
    <property type="entry name" value="AMOP_dom"/>
</dbReference>
<evidence type="ECO:0000259" key="13">
    <source>
        <dbReference type="PROSITE" id="PS51220"/>
    </source>
</evidence>
<name>A0ABM0K2H6_APLCA</name>
<dbReference type="SMART" id="SM00216">
    <property type="entry name" value="VWD"/>
    <property type="match status" value="1"/>
</dbReference>
<evidence type="ECO:0000259" key="14">
    <source>
        <dbReference type="PROSITE" id="PS51233"/>
    </source>
</evidence>
<feature type="domain" description="AMOP" evidence="12">
    <location>
        <begin position="535"/>
        <end position="663"/>
    </location>
</feature>
<dbReference type="SMART" id="SM00539">
    <property type="entry name" value="NIDO"/>
    <property type="match status" value="1"/>
</dbReference>
<evidence type="ECO:0000259" key="12">
    <source>
        <dbReference type="PROSITE" id="PS50856"/>
    </source>
</evidence>
<feature type="domain" description="EGF-like" evidence="11">
    <location>
        <begin position="1348"/>
        <end position="1386"/>
    </location>
</feature>
<proteinExistence type="predicted"/>
<gene>
    <name evidence="16" type="primary">LOC101851669</name>
</gene>
<dbReference type="InterPro" id="IPR009030">
    <property type="entry name" value="Growth_fac_rcpt_cys_sf"/>
</dbReference>
<feature type="disulfide bond" evidence="7">
    <location>
        <begin position="2047"/>
        <end position="2064"/>
    </location>
</feature>
<feature type="domain" description="NIDO" evidence="13">
    <location>
        <begin position="390"/>
        <end position="536"/>
    </location>
</feature>
<feature type="domain" description="EGF-like" evidence="11">
    <location>
        <begin position="2036"/>
        <end position="2076"/>
    </location>
</feature>
<keyword evidence="9" id="KW-1133">Transmembrane helix</keyword>
<sequence length="2534" mass="277091">MESRIVLCAFLLHIVVITAGSDVITYNQAEMDVANDDSLFKEEQFLRVKSTFTQRAPQSPANHIPQGPNQLTQSDQMGLISGNAQAGFSDLSPQTGSDANTGSFPGEYSDYLEDPKSKNLSNMPKGSQGNSKDQFLWEEWKELSNENDEYLFMSEGGEGYPLLSRGKRQAGSGEITVDFRFVILSITLPTRRKRAATEAELEADIETSLKEYLEFSISTTSVFTVSVTSLTQSGSDVIVVGELYFDPADATRVQIARALDTLDKDDDFKIDGDVYAIGDPTLEPSDSPSTQRPALCFLCEVYEKCVENSGVWVCSIDSDDFYPHGTGDSTLPTNDELASVRVDLSPKMTYDDTLQDRLFISVNGFISFETEYANYDPVRLPDGDRKLVAPYWTDLDYEASDVSEIYYKLHLKTDTSSSAVFTKANADVVAYSGEGLPSFDATSVLIVTWVKVPPYIPVSDSERVTFQCVIISDGQSTYAYFAYLSNGMNLDATLARSVEVGWGDTNLDTQDNYYIFDEIMGNTGAPGRWMFKIGFVSNSQALCLNFLNDQTRALRTIDFFNLVVPPCPCNELNAIFNPLWVPNYQDSDVRCYDVLPLYLLYGRRCCYRNDNSFSFENRQPQAGNFQAVNPLTGLAAAHDAADATPKRWCCYESELCDEFYRVRPVRGCTNRNTRRGNLVGDPHVTTLDQLSYIFNGLGEYTLLDIVGTVPSNNVTVDFKMQGRTCLAKTKDGAPTKATVWCALALRNTNGTSVHVEISDDRTYLVIYMNEQDYSARFRDNENFNARDGSMFIQKINGSLSVSTPDHVGVTITLTTGLLDISPVVDEQYKNMTSGLLGNFNDKTDDEYIMPNGTQLPAGITEREVFSYGQTWAVTDANSVFRRKQGQTAATFFNSTFEPIYLDEASDSARTEAETVCGGVANLPCIFDYIATNDTQVALGTLEAVVAYTTDEAKLDNRAPVIEGNSQIRAVVNETFTFQLNSSDPDNNAIVYELLKQPASNVFIYTDEGNGIFRASFTPSDLSPVQIQVVAADEGGLQSEVQVFDIVVCSNCSDGRGACNYTTVRRISDNYAEATCVCETQYSGLNCEKDKDGCANRPCPEQTTCTDLSAEEELATGKAYNCSDCPDGLRLNPNNSKCEDVDECMELSPCPQNSSCTNNLGSYTCKCDDYFRMNSQMKCVDIDQCTENSHSCAQICINEIGGFSCDCYPGFVRSGVDFMNCTKIEDADPCANLTDECEYGCLNDSGSPKCFCQVGFNLAPDGKKCVDDNECDLNLCSQFCNNTEGSYMCSCYPGYTLAADRLDCESCPSNFFGVDCKQRCECRGRAERCDNTRGCICNQFWTGPNCETDVDECETVANICPDDKQCRNTNGSYVCECPVGFTDTHNNGSCYDVNECLSAAVHNCPQDCVNNPGSYACRCKEGYIYVSANNSCIDINECETALSGCQHICVNQEGSFNCECYSGFVLQADRKTCLQFEEVCASYSVNCSYACRVEGNDPKCYCPKGFELSSDGYSCIDVVECQDTTGTLNKCTDPDTCTNSQGSYTCDCPAGSELQNDKRTCQACDDYHWGENCANECSCNPKGTRECNKVIGCVCLEGYLGVRCDDDIDECAATTDICNSTSANCINTQGSYICQCLTGYQKQLDGSCKDIDECDSSVCDHKCNNTMGSYICSCYPGFRSEGDNCFDIDECAVPGLNECEQLCRNTEGSFACECFSGFRLNTTSRNTCLRISATECVTKKDNCSHSCVVDGNQETCICPSGFVLQGDGFTCEDVDECLTNPCVNAQECKNEPVGSFSCVCANGTKLAGDKVKCQDCDDGFFGEQCAQQCICDTTHGNCSRVDGTCNCFEGWTGVYCDQDVDECTRSPDPVQCGDNSYCVNAPGSYRCECNIGFFRTGAGECTDCDATHYGQDCAQTCQCEYTNTLDCDNVNGACTCQNGWNGTLCTVDFDECTEVTNYCSGPFENCSNLNGSAECLCITGYARPDVNASCQACDSYKYGDNCQNDCTCVPANTASCSNVYGNCTCNGFWEGVDCSTDIDECQVNQNLCDSVTEQCQNNVGAPPDCLCVIGYERPNATAQCQACDATHYGQDCNQTCQCEYANTLDCDNGNGTCTCKIGWGGSLCTVDIHECQENSSFCSGPFERCNNLNGSAECLCKSGYERPNTGDDCEDVNECLNDALSDCSDTQLCVNTNGSFSCQNDVLPYNLKVTLGYRNDQIDPDVFDNTTAAFRELRKEIEAALLQYGVSNIGPSIARVMVVEFRNGSVIALGFVQVDETKTNNPPGDAAALAHELANANTLTVNGAAIPISSLEYNNIPVTPTVQKCDLLNCPVGTVCQVISGKPNCTEAAPDSDSDRDLIIGLSVGLPLFLLLTIIIAILVCLYVRRKRSAGDASSTPSVDRDAPFRSVFATQVATKGSWGAPSRTQMYSPDAYSEAATSESSGDGHLLKSRNKGRSDFQDSPWYDNRGAGASPRERESRGGAPTETTGPTSNFSWEYMFRLLEPHRDIEIPRPNVAPNVNEMYTPGRSKKPDSMA</sequence>
<feature type="compositionally biased region" description="Polar residues" evidence="8">
    <location>
        <begin position="118"/>
        <end position="131"/>
    </location>
</feature>
<accession>A0ABM0K2H6</accession>
<dbReference type="SUPFAM" id="SSF57196">
    <property type="entry name" value="EGF/Laminin"/>
    <property type="match status" value="3"/>
</dbReference>
<dbReference type="PROSITE" id="PS00010">
    <property type="entry name" value="ASX_HYDROXYL"/>
    <property type="match status" value="9"/>
</dbReference>
<dbReference type="PROSITE" id="PS01186">
    <property type="entry name" value="EGF_2"/>
    <property type="match status" value="6"/>
</dbReference>
<dbReference type="Proteomes" id="UP000694888">
    <property type="component" value="Unplaced"/>
</dbReference>
<dbReference type="PROSITE" id="PS51233">
    <property type="entry name" value="VWFD"/>
    <property type="match status" value="1"/>
</dbReference>
<dbReference type="Pfam" id="PF06119">
    <property type="entry name" value="NIDO"/>
    <property type="match status" value="1"/>
</dbReference>
<dbReference type="InterPro" id="IPR013783">
    <property type="entry name" value="Ig-like_fold"/>
</dbReference>
<dbReference type="InterPro" id="IPR000152">
    <property type="entry name" value="EGF-type_Asp/Asn_hydroxyl_site"/>
</dbReference>
<dbReference type="PROSITE" id="PS01187">
    <property type="entry name" value="EGF_CA"/>
    <property type="match status" value="6"/>
</dbReference>
<feature type="transmembrane region" description="Helical" evidence="9">
    <location>
        <begin position="2357"/>
        <end position="2383"/>
    </location>
</feature>
<evidence type="ECO:0000313" key="15">
    <source>
        <dbReference type="Proteomes" id="UP000694888"/>
    </source>
</evidence>
<feature type="domain" description="EGF-like" evidence="11">
    <location>
        <begin position="1772"/>
        <end position="1813"/>
    </location>
</feature>
<dbReference type="Pfam" id="PF07645">
    <property type="entry name" value="EGF_CA"/>
    <property type="match status" value="16"/>
</dbReference>
<evidence type="ECO:0000256" key="5">
    <source>
        <dbReference type="ARBA" id="ARBA00023136"/>
    </source>
</evidence>
<reference evidence="16" key="1">
    <citation type="submission" date="2025-08" db="UniProtKB">
        <authorList>
            <consortium name="RefSeq"/>
        </authorList>
    </citation>
    <scope>IDENTIFICATION</scope>
</reference>
<feature type="compositionally biased region" description="Polar residues" evidence="8">
    <location>
        <begin position="53"/>
        <end position="103"/>
    </location>
</feature>
<feature type="domain" description="EGF-like" evidence="11">
    <location>
        <begin position="1433"/>
        <end position="1473"/>
    </location>
</feature>
<dbReference type="PROSITE" id="PS00022">
    <property type="entry name" value="EGF_1"/>
    <property type="match status" value="1"/>
</dbReference>
<feature type="domain" description="EGF-like" evidence="11">
    <location>
        <begin position="1606"/>
        <end position="1642"/>
    </location>
</feature>
<keyword evidence="5 9" id="KW-0472">Membrane</keyword>
<evidence type="ECO:0000256" key="3">
    <source>
        <dbReference type="ARBA" id="ARBA00022729"/>
    </source>
</evidence>
<keyword evidence="4" id="KW-0677">Repeat</keyword>
<feature type="chain" id="PRO_5046451916" evidence="10">
    <location>
        <begin position="21"/>
        <end position="2534"/>
    </location>
</feature>
<evidence type="ECO:0000259" key="11">
    <source>
        <dbReference type="PROSITE" id="PS50026"/>
    </source>
</evidence>
<dbReference type="InterPro" id="IPR003886">
    <property type="entry name" value="NIDO_dom"/>
</dbReference>
<feature type="region of interest" description="Disordered" evidence="8">
    <location>
        <begin position="53"/>
        <end position="131"/>
    </location>
</feature>
<dbReference type="SMART" id="SM00179">
    <property type="entry name" value="EGF_CA"/>
    <property type="match status" value="18"/>
</dbReference>
<feature type="region of interest" description="Disordered" evidence="8">
    <location>
        <begin position="2509"/>
        <end position="2534"/>
    </location>
</feature>
<dbReference type="InterPro" id="IPR001881">
    <property type="entry name" value="EGF-like_Ca-bd_dom"/>
</dbReference>
<dbReference type="Gene3D" id="2.170.300.10">
    <property type="entry name" value="Tie2 ligand-binding domain superfamily"/>
    <property type="match status" value="1"/>
</dbReference>
<dbReference type="SUPFAM" id="SSF57184">
    <property type="entry name" value="Growth factor receptor domain"/>
    <property type="match status" value="6"/>
</dbReference>
<evidence type="ECO:0000313" key="16">
    <source>
        <dbReference type="RefSeq" id="XP_005107202.2"/>
    </source>
</evidence>
<evidence type="ECO:0000256" key="9">
    <source>
        <dbReference type="SAM" id="Phobius"/>
    </source>
</evidence>
<dbReference type="PROSITE" id="PS50026">
    <property type="entry name" value="EGF_3"/>
    <property type="match status" value="9"/>
</dbReference>